<dbReference type="Proteomes" id="UP000231693">
    <property type="component" value="Unassembled WGS sequence"/>
</dbReference>
<name>A0A2M9D0W1_9CELL</name>
<gene>
    <name evidence="10" type="ORF">CLV28_1067</name>
</gene>
<feature type="transmembrane region" description="Helical" evidence="8">
    <location>
        <begin position="223"/>
        <end position="240"/>
    </location>
</feature>
<keyword evidence="9" id="KW-0732">Signal</keyword>
<dbReference type="Pfam" id="PF01925">
    <property type="entry name" value="TauE"/>
    <property type="match status" value="1"/>
</dbReference>
<keyword evidence="11" id="KW-1185">Reference proteome</keyword>
<sequence length="241" mass="24119">MTPSILALAAATLVVAVAALAQSATGSGFSVIAAPLLLVIDPVLVPGPLLLLTLVVMASVVWRERAGLRHVDLGWAAVGAVPAAIGATWLVPVLDERTTALVLGLFVTVSVVAGLAGWSVRQNRATLTVSGALGGALGTIAATPGPPVIVVYQQPDVTRYRANLSAFFFVTSAVSFVSLLASGGTGAHDAVTAAALLPGLALGIVAAQVLVPRMPARWVRPGALALCLVSGVSLLVSAATA</sequence>
<proteinExistence type="inferred from homology"/>
<keyword evidence="4 8" id="KW-1003">Cell membrane</keyword>
<accession>A0A2M9D0W1</accession>
<dbReference type="EMBL" id="PGFE01000001">
    <property type="protein sequence ID" value="PJJ77841.1"/>
    <property type="molecule type" value="Genomic_DNA"/>
</dbReference>
<feature type="transmembrane region" description="Helical" evidence="8">
    <location>
        <begin position="43"/>
        <end position="62"/>
    </location>
</feature>
<keyword evidence="6 8" id="KW-1133">Transmembrane helix</keyword>
<evidence type="ECO:0000256" key="2">
    <source>
        <dbReference type="ARBA" id="ARBA00009142"/>
    </source>
</evidence>
<evidence type="ECO:0000256" key="3">
    <source>
        <dbReference type="ARBA" id="ARBA00022448"/>
    </source>
</evidence>
<feature type="transmembrane region" description="Helical" evidence="8">
    <location>
        <begin position="100"/>
        <end position="120"/>
    </location>
</feature>
<dbReference type="PANTHER" id="PTHR30269:SF37">
    <property type="entry name" value="MEMBRANE TRANSPORTER PROTEIN"/>
    <property type="match status" value="1"/>
</dbReference>
<evidence type="ECO:0000256" key="8">
    <source>
        <dbReference type="RuleBase" id="RU363041"/>
    </source>
</evidence>
<feature type="chain" id="PRO_5014773635" description="Probable membrane transporter protein" evidence="9">
    <location>
        <begin position="22"/>
        <end position="241"/>
    </location>
</feature>
<dbReference type="GO" id="GO:0005886">
    <property type="term" value="C:plasma membrane"/>
    <property type="evidence" value="ECO:0007669"/>
    <property type="project" value="UniProtKB-SubCell"/>
</dbReference>
<evidence type="ECO:0000256" key="9">
    <source>
        <dbReference type="SAM" id="SignalP"/>
    </source>
</evidence>
<dbReference type="RefSeq" id="WP_100422148.1">
    <property type="nucleotide sequence ID" value="NZ_BOOX01000010.1"/>
</dbReference>
<protein>
    <recommendedName>
        <fullName evidence="8">Probable membrane transporter protein</fullName>
    </recommendedName>
</protein>
<evidence type="ECO:0000256" key="6">
    <source>
        <dbReference type="ARBA" id="ARBA00022989"/>
    </source>
</evidence>
<dbReference type="InterPro" id="IPR002781">
    <property type="entry name" value="TM_pro_TauE-like"/>
</dbReference>
<feature type="transmembrane region" description="Helical" evidence="8">
    <location>
        <begin position="74"/>
        <end position="94"/>
    </location>
</feature>
<evidence type="ECO:0000313" key="10">
    <source>
        <dbReference type="EMBL" id="PJJ77841.1"/>
    </source>
</evidence>
<evidence type="ECO:0000256" key="4">
    <source>
        <dbReference type="ARBA" id="ARBA00022475"/>
    </source>
</evidence>
<feature type="signal peptide" evidence="9">
    <location>
        <begin position="1"/>
        <end position="21"/>
    </location>
</feature>
<organism evidence="10 11">
    <name type="scientific">Sediminihabitans luteus</name>
    <dbReference type="NCBI Taxonomy" id="1138585"/>
    <lineage>
        <taxon>Bacteria</taxon>
        <taxon>Bacillati</taxon>
        <taxon>Actinomycetota</taxon>
        <taxon>Actinomycetes</taxon>
        <taxon>Micrococcales</taxon>
        <taxon>Cellulomonadaceae</taxon>
        <taxon>Sediminihabitans</taxon>
    </lineage>
</organism>
<keyword evidence="3" id="KW-0813">Transport</keyword>
<dbReference type="InterPro" id="IPR052017">
    <property type="entry name" value="TSUP"/>
</dbReference>
<evidence type="ECO:0000256" key="1">
    <source>
        <dbReference type="ARBA" id="ARBA00004651"/>
    </source>
</evidence>
<evidence type="ECO:0000256" key="5">
    <source>
        <dbReference type="ARBA" id="ARBA00022692"/>
    </source>
</evidence>
<comment type="similarity">
    <text evidence="2 8">Belongs to the 4-toluene sulfonate uptake permease (TSUP) (TC 2.A.102) family.</text>
</comment>
<feature type="transmembrane region" description="Helical" evidence="8">
    <location>
        <begin position="190"/>
        <end position="211"/>
    </location>
</feature>
<reference evidence="10 11" key="1">
    <citation type="submission" date="2017-11" db="EMBL/GenBank/DDBJ databases">
        <title>Genomic Encyclopedia of Archaeal and Bacterial Type Strains, Phase II (KMG-II): From Individual Species to Whole Genera.</title>
        <authorList>
            <person name="Goeker M."/>
        </authorList>
    </citation>
    <scope>NUCLEOTIDE SEQUENCE [LARGE SCALE GENOMIC DNA]</scope>
    <source>
        <strain evidence="10 11">DSM 25478</strain>
    </source>
</reference>
<keyword evidence="7 8" id="KW-0472">Membrane</keyword>
<feature type="transmembrane region" description="Helical" evidence="8">
    <location>
        <begin position="164"/>
        <end position="184"/>
    </location>
</feature>
<dbReference type="AlphaFoldDB" id="A0A2M9D0W1"/>
<dbReference type="PANTHER" id="PTHR30269">
    <property type="entry name" value="TRANSMEMBRANE PROTEIN YFCA"/>
    <property type="match status" value="1"/>
</dbReference>
<comment type="subcellular location">
    <subcellularLocation>
        <location evidence="1 8">Cell membrane</location>
        <topology evidence="1 8">Multi-pass membrane protein</topology>
    </subcellularLocation>
</comment>
<evidence type="ECO:0000313" key="11">
    <source>
        <dbReference type="Proteomes" id="UP000231693"/>
    </source>
</evidence>
<evidence type="ECO:0000256" key="7">
    <source>
        <dbReference type="ARBA" id="ARBA00023136"/>
    </source>
</evidence>
<keyword evidence="5 8" id="KW-0812">Transmembrane</keyword>
<comment type="caution">
    <text evidence="10">The sequence shown here is derived from an EMBL/GenBank/DDBJ whole genome shotgun (WGS) entry which is preliminary data.</text>
</comment>